<dbReference type="EMBL" id="BDQA01000292">
    <property type="protein sequence ID" value="GBH21743.1"/>
    <property type="molecule type" value="Genomic_RNA"/>
</dbReference>
<evidence type="ECO:0000313" key="2">
    <source>
        <dbReference type="EMBL" id="GBH21743.1"/>
    </source>
</evidence>
<dbReference type="InterPro" id="IPR043502">
    <property type="entry name" value="DNA/RNA_pol_sf"/>
</dbReference>
<dbReference type="Pfam" id="PF02123">
    <property type="entry name" value="RdRP_4"/>
    <property type="match status" value="1"/>
</dbReference>
<organism evidence="2">
    <name type="scientific">viral metagenome</name>
    <dbReference type="NCBI Taxonomy" id="1070528"/>
    <lineage>
        <taxon>unclassified sequences</taxon>
        <taxon>metagenomes</taxon>
        <taxon>organismal metagenomes</taxon>
    </lineage>
</organism>
<dbReference type="SUPFAM" id="SSF56672">
    <property type="entry name" value="DNA/RNA polymerases"/>
    <property type="match status" value="1"/>
</dbReference>
<dbReference type="AlphaFoldDB" id="A0A2V0R8Z4"/>
<dbReference type="GO" id="GO:0003968">
    <property type="term" value="F:RNA-directed RNA polymerase activity"/>
    <property type="evidence" value="ECO:0007669"/>
    <property type="project" value="InterPro"/>
</dbReference>
<sequence length="1221" mass="135597">MVRSCTLARCGPPDVGHDLARDQVGLDWLRLAEERPSTFLDDLELYGERLFADKPVPFQEVATPHETVGFALVGHSGGNYPRFHAWCAACHGLTSASEVTLGSRFRYQRQRLTGQHDICAGLRMMVRVAWEAMAIPSGGGDRVMFFDADQVHLIPKGVEAIHLGAIDDYIEVARSILALSHHFWFVVPVPRPAHYGPFEAMVPFGWDESVPAWMMSGRGPHNKMLSFKGDLAHVIELAEAGSKGAVPAEAMGHYYYGLSPHAGFSAHMYWPRACDQCIQVGLRALALQDQPELFSYAQMDAAVQSGSVSQLLADTGTTKTDEDGPLQLERFVATAWQKHPGLRRLYHSCLCRRLPGELSRAGDVRQCFFYLLKGEAERRIGSLLGWCWWYRCWGDSTSQLAAGKAFHAMLRDPNELGGEKFKRGEVARHFYYDHAFGAPRAVASAAEDIKQRVERLPEQILLGPRGSCGHYEYVREVAVALRGLLSSTKLRKTTLQAFIDSRPAMTAAGSSSGAAKVDMSQVWRNFTKPEASADDSNAFAAAVGNVISQAADEVSEDVRRHKTHYEGTSKKRLMLIPEIRCRVEELMSHVTQLPPIAEVRASFKSKQKRHGMAQPVKCRVLLAANLVHYMIDCYVLECVESVLQLPYTDLGDAVDADDHSTWELTVCQLRNDYCRDGKGWQHVFDRASLLAADYKGFNENHRNVSMALVYTAIASLDTNPDSDDRMFVDCCHYLIECMEHKEVLWDDPAQGGGRVLTRIVDTLASGWRSTMFLNLFLNLVYMVLAAEQVETEFGVKLFDGTYRGLGDDCLGALFRMVVIPGVCSGHGVVAANLLLASLRRMGLNLEPEKNLVADSGEFLRMWLLPGAICGSPNRLLCKVAWQTYWVDNVASVVDRISAHHTVIATLHRRREANNVMQLIADVSDEAVNKIKIFGETKMAGAAVQIAPCDGGAGVMTWSRRHLAICKKKLKRRPTGIRSCMKLQRGVADEGLDVVVAQRANRLLRWGVSCASEERQRLHREVVHAAWWDPNVVGRDARDSAEVADVEWITQEVGEEEAICPGAPVWRTVWNELANSLPSHWWPTSLEPDSRFAAGRAYGYAARDWDQVKTDAVLVGKGQEVLQTVAAKHAVPEKLLEASWRASGPNSYEVMGRHASAITSVVDSRALDVWAVVSDLVSGEYTHAQLFQVGMAVVCEALCTTLDYLEYEKREELGLEHAFNSG</sequence>
<reference evidence="2" key="1">
    <citation type="submission" date="2017-04" db="EMBL/GenBank/DDBJ databases">
        <title>Unveiling RNA virosphere associated with marine microorganisms.</title>
        <authorList>
            <person name="Urayama S."/>
            <person name="Takaki Y."/>
            <person name="Nishi S."/>
            <person name="Yoshida Y."/>
            <person name="Deguchi S."/>
            <person name="Takai K."/>
            <person name="Nunoura T."/>
        </authorList>
    </citation>
    <scope>NUCLEOTIDE SEQUENCE</scope>
</reference>
<dbReference type="GO" id="GO:0003723">
    <property type="term" value="F:RNA binding"/>
    <property type="evidence" value="ECO:0007669"/>
    <property type="project" value="InterPro"/>
</dbReference>
<dbReference type="InterPro" id="IPR001795">
    <property type="entry name" value="RNA-dir_pol_luteovirus"/>
</dbReference>
<evidence type="ECO:0000256" key="1">
    <source>
        <dbReference type="ARBA" id="ARBA00022741"/>
    </source>
</evidence>
<dbReference type="GO" id="GO:0006351">
    <property type="term" value="P:DNA-templated transcription"/>
    <property type="evidence" value="ECO:0007669"/>
    <property type="project" value="InterPro"/>
</dbReference>
<comment type="caution">
    <text evidence="2">The sequence shown here is derived from an EMBL/GenBank/DDBJ whole genome shotgun (WGS) entry which is preliminary data.</text>
</comment>
<protein>
    <submittedName>
        <fullName evidence="2">RdRp</fullName>
    </submittedName>
</protein>
<name>A0A2V0R8Z4_9ZZZZ</name>
<keyword evidence="1" id="KW-0547">Nucleotide-binding</keyword>
<accession>A0A2V0R8Z4</accession>
<dbReference type="GO" id="GO:0000166">
    <property type="term" value="F:nucleotide binding"/>
    <property type="evidence" value="ECO:0007669"/>
    <property type="project" value="UniProtKB-KW"/>
</dbReference>
<proteinExistence type="predicted"/>